<proteinExistence type="predicted"/>
<feature type="compositionally biased region" description="Polar residues" evidence="1">
    <location>
        <begin position="32"/>
        <end position="53"/>
    </location>
</feature>
<keyword evidence="3" id="KW-1185">Reference proteome</keyword>
<evidence type="ECO:0000313" key="3">
    <source>
        <dbReference type="Proteomes" id="UP000326289"/>
    </source>
</evidence>
<dbReference type="EMBL" id="ML732771">
    <property type="protein sequence ID" value="KAB8277638.1"/>
    <property type="molecule type" value="Genomic_DNA"/>
</dbReference>
<dbReference type="Proteomes" id="UP000326289">
    <property type="component" value="Unassembled WGS sequence"/>
</dbReference>
<reference evidence="2 3" key="1">
    <citation type="submission" date="2019-04" db="EMBL/GenBank/DDBJ databases">
        <title>Fungal friends and foes A comparative genomics study of 23 Aspergillus species from section Flavi.</title>
        <authorList>
            <consortium name="DOE Joint Genome Institute"/>
            <person name="Kjaerbolling I."/>
            <person name="Vesth T.C."/>
            <person name="Frisvad J.C."/>
            <person name="Nybo J.L."/>
            <person name="Theobald S."/>
            <person name="Kildgaard S."/>
            <person name="Petersen T.I."/>
            <person name="Kuo A."/>
            <person name="Sato A."/>
            <person name="Lyhne E.K."/>
            <person name="Kogle M.E."/>
            <person name="Wiebenga A."/>
            <person name="Kun R.S."/>
            <person name="Lubbers R.J."/>
            <person name="Makela M.R."/>
            <person name="Barry K."/>
            <person name="Chovatia M."/>
            <person name="Clum A."/>
            <person name="Daum C."/>
            <person name="Haridas S."/>
            <person name="He G."/>
            <person name="LaButti K."/>
            <person name="Lipzen A."/>
            <person name="Mondo S."/>
            <person name="Pangilinan J."/>
            <person name="Riley R."/>
            <person name="Salamov A."/>
            <person name="Simmons B.A."/>
            <person name="Magnuson J.K."/>
            <person name="Henrissat B."/>
            <person name="Mortensen U.H."/>
            <person name="Larsen T.O."/>
            <person name="De vries R.P."/>
            <person name="Grigoriev I.V."/>
            <person name="Machida M."/>
            <person name="Baker S.E."/>
            <person name="Andersen M.R."/>
        </authorList>
    </citation>
    <scope>NUCLEOTIDE SEQUENCE [LARGE SCALE GENOMIC DNA]</scope>
    <source>
        <strain evidence="2 3">CBS 117635</strain>
    </source>
</reference>
<accession>A0A5N6JG51</accession>
<gene>
    <name evidence="2" type="ORF">BDV30DRAFT_204796</name>
</gene>
<feature type="region of interest" description="Disordered" evidence="1">
    <location>
        <begin position="1"/>
        <end position="96"/>
    </location>
</feature>
<organism evidence="2 3">
    <name type="scientific">Aspergillus minisclerotigenes</name>
    <dbReference type="NCBI Taxonomy" id="656917"/>
    <lineage>
        <taxon>Eukaryota</taxon>
        <taxon>Fungi</taxon>
        <taxon>Dikarya</taxon>
        <taxon>Ascomycota</taxon>
        <taxon>Pezizomycotina</taxon>
        <taxon>Eurotiomycetes</taxon>
        <taxon>Eurotiomycetidae</taxon>
        <taxon>Eurotiales</taxon>
        <taxon>Aspergillaceae</taxon>
        <taxon>Aspergillus</taxon>
        <taxon>Aspergillus subgen. Circumdati</taxon>
    </lineage>
</organism>
<protein>
    <submittedName>
        <fullName evidence="2">Uncharacterized protein</fullName>
    </submittedName>
</protein>
<evidence type="ECO:0000256" key="1">
    <source>
        <dbReference type="SAM" id="MobiDB-lite"/>
    </source>
</evidence>
<name>A0A5N6JG51_9EURO</name>
<evidence type="ECO:0000313" key="2">
    <source>
        <dbReference type="EMBL" id="KAB8277638.1"/>
    </source>
</evidence>
<dbReference type="AlphaFoldDB" id="A0A5N6JG51"/>
<sequence>MLNALIQHHLTPLTHIPRNKSKAHLQHHPYDNQLQTRPRNDIKSTPNKASSPHQTQTPKPDPTPQTGISFPPLTPLKQPASTAVQLTTRPVPIPTI</sequence>
<feature type="compositionally biased region" description="Polar residues" evidence="1">
    <location>
        <begin position="79"/>
        <end position="88"/>
    </location>
</feature>
<feature type="compositionally biased region" description="Basic residues" evidence="1">
    <location>
        <begin position="17"/>
        <end position="27"/>
    </location>
</feature>